<dbReference type="Proteomes" id="UP000093343">
    <property type="component" value="Unassembled WGS sequence"/>
</dbReference>
<feature type="transmembrane region" description="Helical" evidence="1">
    <location>
        <begin position="174"/>
        <end position="191"/>
    </location>
</feature>
<evidence type="ECO:0000313" key="3">
    <source>
        <dbReference type="EMBL" id="OCB77724.1"/>
    </source>
</evidence>
<gene>
    <name evidence="3" type="ORF">FLP_02045</name>
</gene>
<organism evidence="3 4">
    <name type="scientific">Flavobacterium piscis</name>
    <dbReference type="NCBI Taxonomy" id="1114874"/>
    <lineage>
        <taxon>Bacteria</taxon>
        <taxon>Pseudomonadati</taxon>
        <taxon>Bacteroidota</taxon>
        <taxon>Flavobacteriia</taxon>
        <taxon>Flavobacteriales</taxon>
        <taxon>Flavobacteriaceae</taxon>
        <taxon>Flavobacterium</taxon>
    </lineage>
</organism>
<keyword evidence="1" id="KW-1133">Transmembrane helix</keyword>
<feature type="transmembrane region" description="Helical" evidence="1">
    <location>
        <begin position="200"/>
        <end position="219"/>
    </location>
</feature>
<name>A0ABX2XP96_9FLAO</name>
<comment type="caution">
    <text evidence="3">The sequence shown here is derived from an EMBL/GenBank/DDBJ whole genome shotgun (WGS) entry which is preliminary data.</text>
</comment>
<feature type="transmembrane region" description="Helical" evidence="1">
    <location>
        <begin position="59"/>
        <end position="76"/>
    </location>
</feature>
<feature type="transmembrane region" description="Helical" evidence="1">
    <location>
        <begin position="423"/>
        <end position="442"/>
    </location>
</feature>
<feature type="transmembrane region" description="Helical" evidence="1">
    <location>
        <begin position="293"/>
        <end position="316"/>
    </location>
</feature>
<feature type="transmembrane region" description="Helical" evidence="1">
    <location>
        <begin position="225"/>
        <end position="242"/>
    </location>
</feature>
<feature type="transmembrane region" description="Helical" evidence="1">
    <location>
        <begin position="372"/>
        <end position="392"/>
    </location>
</feature>
<dbReference type="InterPro" id="IPR058514">
    <property type="entry name" value="DUF8201"/>
</dbReference>
<protein>
    <recommendedName>
        <fullName evidence="2">DUF8201 domain-containing protein</fullName>
    </recommendedName>
</protein>
<feature type="transmembrane region" description="Helical" evidence="1">
    <location>
        <begin position="33"/>
        <end position="53"/>
    </location>
</feature>
<feature type="transmembrane region" description="Helical" evidence="1">
    <location>
        <begin position="449"/>
        <end position="467"/>
    </location>
</feature>
<keyword evidence="1" id="KW-0472">Membrane</keyword>
<reference evidence="4" key="1">
    <citation type="submission" date="2016-03" db="EMBL/GenBank/DDBJ databases">
        <title>Draft genome sequence of Paenibacillus glacialis DSM 22343.</title>
        <authorList>
            <person name="Shin S.-K."/>
            <person name="Yi H."/>
        </authorList>
    </citation>
    <scope>NUCLEOTIDE SEQUENCE [LARGE SCALE GENOMIC DNA]</scope>
    <source>
        <strain evidence="4">CCUG 60099</strain>
    </source>
</reference>
<proteinExistence type="predicted"/>
<feature type="transmembrane region" description="Helical" evidence="1">
    <location>
        <begin position="249"/>
        <end position="264"/>
    </location>
</feature>
<feature type="domain" description="DUF8201" evidence="2">
    <location>
        <begin position="1"/>
        <end position="429"/>
    </location>
</feature>
<sequence length="563" mass="65804">MILIVISWIYILFTTINLGFVTDKIIKIKNQNFVITSILGLFSVTLVASVWAIFYRINIEFHVFLLLLNIFIFLQFKDKIIAIYKLALSEFKEFSKILKVVFVITALLIIAQCSSIPFIIDNESYYIQTIKWINEYGFVKGLANLHLFLGQTSGWHVTQSVFNFSFLYKNFNDLSGYCLFLGTFFSIQKLNEFYTTNNKIYLITGLFPLFNIFLFQFISAPSPDIPVYVFSIILFFYFLENFKKLTPEVFYLIVILVLYLIYIKNTMLTFAIIPIILLTLHFKLISKKLLKPILLTILVISLFIIKNMIICGSPIFPSKSFSNLSTVYAIPDTIESFYYDSIKHFGYSVTAQQYNSMSPFNLFLKWLTLPKLHGLFNLLSIFLVIFVPFFIYKFQNRKSLWTLYIVMVLQLILLFITSPQYRFFMNFIIFFSLFCFSCLIQNKKTINSILTLSLIPVFIILFFPLSFNSFSNNPLMRKSSNFSIKNIVLPYKNTKNNTDFIMVKLGNLNYNSPVNNDFFWGNGDGALPCVNKDQIEYFKKYFNTIPQMRTNDLKDGFYAKKLL</sequence>
<dbReference type="EMBL" id="LVEN01000002">
    <property type="protein sequence ID" value="OCB77724.1"/>
    <property type="molecule type" value="Genomic_DNA"/>
</dbReference>
<accession>A0ABX2XP96</accession>
<feature type="transmembrane region" description="Helical" evidence="1">
    <location>
        <begin position="97"/>
        <end position="120"/>
    </location>
</feature>
<feature type="transmembrane region" description="Helical" evidence="1">
    <location>
        <begin position="399"/>
        <end position="417"/>
    </location>
</feature>
<keyword evidence="4" id="KW-1185">Reference proteome</keyword>
<dbReference type="NCBIfam" id="NF047510">
    <property type="entry name" value="LIC_10190_fam"/>
    <property type="match status" value="1"/>
</dbReference>
<evidence type="ECO:0000256" key="1">
    <source>
        <dbReference type="SAM" id="Phobius"/>
    </source>
</evidence>
<feature type="transmembrane region" description="Helical" evidence="1">
    <location>
        <begin position="6"/>
        <end position="26"/>
    </location>
</feature>
<evidence type="ECO:0000259" key="2">
    <source>
        <dbReference type="Pfam" id="PF26626"/>
    </source>
</evidence>
<keyword evidence="1" id="KW-0812">Transmembrane</keyword>
<dbReference type="InterPro" id="IPR058065">
    <property type="entry name" value="LIC_10190-like"/>
</dbReference>
<feature type="transmembrane region" description="Helical" evidence="1">
    <location>
        <begin position="270"/>
        <end position="286"/>
    </location>
</feature>
<evidence type="ECO:0000313" key="4">
    <source>
        <dbReference type="Proteomes" id="UP000093343"/>
    </source>
</evidence>
<dbReference type="Pfam" id="PF26626">
    <property type="entry name" value="DUF8201"/>
    <property type="match status" value="1"/>
</dbReference>